<dbReference type="Gene3D" id="3.40.50.300">
    <property type="entry name" value="P-loop containing nucleotide triphosphate hydrolases"/>
    <property type="match status" value="1"/>
</dbReference>
<evidence type="ECO:0000259" key="5">
    <source>
        <dbReference type="Pfam" id="PF00931"/>
    </source>
</evidence>
<keyword evidence="7" id="KW-1185">Reference proteome</keyword>
<dbReference type="PANTHER" id="PTHR22845:SF5">
    <property type="entry name" value="APOPTOTIC PROTEASE-ACTIVATING FACTOR 1"/>
    <property type="match status" value="1"/>
</dbReference>
<organism evidence="7 8">
    <name type="scientific">Plectus sambesii</name>
    <dbReference type="NCBI Taxonomy" id="2011161"/>
    <lineage>
        <taxon>Eukaryota</taxon>
        <taxon>Metazoa</taxon>
        <taxon>Ecdysozoa</taxon>
        <taxon>Nematoda</taxon>
        <taxon>Chromadorea</taxon>
        <taxon>Plectida</taxon>
        <taxon>Plectina</taxon>
        <taxon>Plectoidea</taxon>
        <taxon>Plectidae</taxon>
        <taxon>Plectus</taxon>
    </lineage>
</organism>
<dbReference type="AlphaFoldDB" id="A0A914XM96"/>
<dbReference type="InterPro" id="IPR041452">
    <property type="entry name" value="APAF1_C"/>
</dbReference>
<dbReference type="SUPFAM" id="SSF50969">
    <property type="entry name" value="YVTN repeat-like/Quinoprotein amine dehydrogenase"/>
    <property type="match status" value="1"/>
</dbReference>
<reference evidence="8" key="1">
    <citation type="submission" date="2022-11" db="UniProtKB">
        <authorList>
            <consortium name="WormBaseParasite"/>
        </authorList>
    </citation>
    <scope>IDENTIFICATION</scope>
</reference>
<evidence type="ECO:0000256" key="3">
    <source>
        <dbReference type="ARBA" id="ARBA00022737"/>
    </source>
</evidence>
<dbReference type="InterPro" id="IPR001315">
    <property type="entry name" value="CARD"/>
</dbReference>
<dbReference type="GO" id="GO:0005829">
    <property type="term" value="C:cytosol"/>
    <property type="evidence" value="ECO:0007669"/>
    <property type="project" value="UniProtKB-ARBA"/>
</dbReference>
<feature type="domain" description="CARD" evidence="4">
    <location>
        <begin position="9"/>
        <end position="88"/>
    </location>
</feature>
<evidence type="ECO:0000313" key="7">
    <source>
        <dbReference type="Proteomes" id="UP000887566"/>
    </source>
</evidence>
<evidence type="ECO:0000256" key="1">
    <source>
        <dbReference type="ARBA" id="ARBA00022574"/>
    </source>
</evidence>
<dbReference type="Pfam" id="PF00619">
    <property type="entry name" value="CARD"/>
    <property type="match status" value="1"/>
</dbReference>
<dbReference type="GO" id="GO:0006915">
    <property type="term" value="P:apoptotic process"/>
    <property type="evidence" value="ECO:0007669"/>
    <property type="project" value="UniProtKB-KW"/>
</dbReference>
<dbReference type="Proteomes" id="UP000887566">
    <property type="component" value="Unplaced"/>
</dbReference>
<dbReference type="WBParaSite" id="PSAMB.scaffold899size38983.g9645.t1">
    <property type="protein sequence ID" value="PSAMB.scaffold899size38983.g9645.t1"/>
    <property type="gene ID" value="PSAMB.scaffold899size38983.g9645"/>
</dbReference>
<dbReference type="Pfam" id="PF00931">
    <property type="entry name" value="NB-ARC"/>
    <property type="match status" value="1"/>
</dbReference>
<dbReference type="SUPFAM" id="SSF52540">
    <property type="entry name" value="P-loop containing nucleoside triphosphate hydrolases"/>
    <property type="match status" value="1"/>
</dbReference>
<dbReference type="Gene3D" id="1.10.533.10">
    <property type="entry name" value="Death Domain, Fas"/>
    <property type="match status" value="1"/>
</dbReference>
<dbReference type="Gene3D" id="1.10.10.10">
    <property type="entry name" value="Winged helix-like DNA-binding domain superfamily/Winged helix DNA-binding domain"/>
    <property type="match status" value="1"/>
</dbReference>
<dbReference type="InterPro" id="IPR036388">
    <property type="entry name" value="WH-like_DNA-bd_sf"/>
</dbReference>
<evidence type="ECO:0000259" key="4">
    <source>
        <dbReference type="Pfam" id="PF00619"/>
    </source>
</evidence>
<keyword evidence="3" id="KW-0677">Repeat</keyword>
<feature type="domain" description="APAF-1 helical" evidence="6">
    <location>
        <begin position="374"/>
        <end position="508"/>
    </location>
</feature>
<dbReference type="GO" id="GO:0043531">
    <property type="term" value="F:ADP binding"/>
    <property type="evidence" value="ECO:0007669"/>
    <property type="project" value="InterPro"/>
</dbReference>
<keyword evidence="1" id="KW-0853">WD repeat</keyword>
<sequence>MLPEEENRALLRASVAFEKDMEPIRLIAHMIADGIFNDGDVERVRSKTTRGERVLEFVMIYKRKAQSLTALKDALLYDGLKHLVDVLDNSTHTDAHDAVGQANAGQLRSLLTLGGVPGTLPKHVERTVQLRSLGDTLLRSAAKGSFWVVLHGMAGCGKTTLSSDVLRSDARLIGDAFQRVIWVRCDDPPAEFQSQKLFKLLYNLHTKLGTGANADVKFDDVETALHFVRQAILDSYPNLLIVLDDVWSADIAQHLDDIEHKTPYRYSTFYKAAKISCDDLTPQQLKNFCAFAIFPVNVLVPDAVLAAIWPGDIPWKGKLIKVQDDMIELRDRSLIEETVATEIDRGRRRRFYSLHFLLHAYLKRFPSASQRDTQTLCRDLVEKLQAALHNQTRDFPDYDILEEFFYVNLGYFLYKANLRDHFPLFFLNLVELIRRLKWSTPSTILVEFHIYNRWIAHWDPSKMDAFLKFFRRNASHLRRVRNEIDAVQLSLVEASTSPVYEQAKKMAVKLLESDSTGNILLLEPCDRDTEADKRDALTLDGYVVGGSLFAALFLDQNGGLFVACSRQNRRLLICDARSGQTVKRIKLSGIVEKVSVSDSKSLVVSFRNDPRVLLYDVSAEPIVDDVMLLPDANAVTPSPVLLYL</sequence>
<dbReference type="GO" id="GO:0042981">
    <property type="term" value="P:regulation of apoptotic process"/>
    <property type="evidence" value="ECO:0007669"/>
    <property type="project" value="InterPro"/>
</dbReference>
<evidence type="ECO:0000313" key="8">
    <source>
        <dbReference type="WBParaSite" id="PSAMB.scaffold899size38983.g9645.t1"/>
    </source>
</evidence>
<evidence type="ECO:0000259" key="6">
    <source>
        <dbReference type="Pfam" id="PF17908"/>
    </source>
</evidence>
<proteinExistence type="predicted"/>
<dbReference type="Gene3D" id="1.25.40.370">
    <property type="match status" value="1"/>
</dbReference>
<dbReference type="InterPro" id="IPR002182">
    <property type="entry name" value="NB-ARC"/>
</dbReference>
<dbReference type="PANTHER" id="PTHR22845">
    <property type="entry name" value="APOPTOTIC PROTEASE-ACTIVATING FACTOR 1"/>
    <property type="match status" value="1"/>
</dbReference>
<dbReference type="SUPFAM" id="SSF47986">
    <property type="entry name" value="DEATH domain"/>
    <property type="match status" value="1"/>
</dbReference>
<accession>A0A914XM96</accession>
<dbReference type="Pfam" id="PF17908">
    <property type="entry name" value="APAF1_C"/>
    <property type="match status" value="1"/>
</dbReference>
<dbReference type="InterPro" id="IPR027417">
    <property type="entry name" value="P-loop_NTPase"/>
</dbReference>
<evidence type="ECO:0000256" key="2">
    <source>
        <dbReference type="ARBA" id="ARBA00022703"/>
    </source>
</evidence>
<feature type="domain" description="NB-ARC" evidence="5">
    <location>
        <begin position="130"/>
        <end position="257"/>
    </location>
</feature>
<dbReference type="InterPro" id="IPR011029">
    <property type="entry name" value="DEATH-like_dom_sf"/>
</dbReference>
<protein>
    <submittedName>
        <fullName evidence="8">NB-ARC domain-containing protein</fullName>
    </submittedName>
</protein>
<name>A0A914XM96_9BILA</name>
<keyword evidence="2" id="KW-0053">Apoptosis</keyword>
<dbReference type="InterPro" id="IPR011044">
    <property type="entry name" value="Quino_amine_DH_bsu"/>
</dbReference>